<dbReference type="Pfam" id="PF23348">
    <property type="entry name" value="RDM3_C"/>
    <property type="match status" value="1"/>
</dbReference>
<sequence length="627" mass="72557">MSNDFRRSSDNGRGDFRNSDSNRNNSRDGFKRRDDRGDFKRNDERGGFKRNDDRGNFRNDRRDDNRGGFKRNDENRGGFRQDRDDNRGGFKRNDDRGNFRNDRRDDNRGGFKRNDDRGNFRNDRRDDNRGGFRQDRDDNRGGFKRNDDRGNFRNDRRDDNRGGFKRNDDRGNFRNDRRDDNRGGFRQDRDDNRGGFKRNDDRGTFRNDRRDDNRGGFKRNDDRGNFRNDRRDDNRGSFKRNDDRGNFRNDRRDDNRGGFKRNDDRGNFRNDRRDDNRGGFKRNDDRRDDNRGGFKRNDDRGNFRKDDRSKGDRPARGKRFEDPRAGEARPHNPGDLRISNRADRSQSPDIDEDVTGKELDRVARAQLRYLEERSASWVAKHLVMAGRLLEEDPELAYEHTLAASRRGGRVAVVREAVGIAAYHAGKYADALRELRTHRRISGSDYNLPLIADSLRALGRPEKAIELAHAEESANLEPAVKVEMQIVAAGAYGDQGKLNEALAELESLEQLNFNRAFSFSPRLFTAYADLLSAAGRTEDAKRWNAQVEVAERALGIEQETESFIMDLAPEMDEEEEAPRAKDLIESDEDEDQEQEAEQNGVDAEDGLAEIAESEAEGEPAQDEDDASK</sequence>
<feature type="region of interest" description="Disordered" evidence="1">
    <location>
        <begin position="1"/>
        <end position="357"/>
    </location>
</feature>
<dbReference type="InterPro" id="IPR057584">
    <property type="entry name" value="RDM3_C"/>
</dbReference>
<evidence type="ECO:0000259" key="2">
    <source>
        <dbReference type="Pfam" id="PF23348"/>
    </source>
</evidence>
<gene>
    <name evidence="3" type="ORF">QMQ05_05335</name>
</gene>
<feature type="compositionally biased region" description="Acidic residues" evidence="1">
    <location>
        <begin position="584"/>
        <end position="627"/>
    </location>
</feature>
<evidence type="ECO:0000313" key="3">
    <source>
        <dbReference type="EMBL" id="XAO46947.1"/>
    </source>
</evidence>
<dbReference type="RefSeq" id="WP_345473604.1">
    <property type="nucleotide sequence ID" value="NZ_CP125942.1"/>
</dbReference>
<reference evidence="3 4" key="1">
    <citation type="submission" date="2023-05" db="EMBL/GenBank/DDBJ databases">
        <title>Glutamicibacter sp. B1, complete genome.</title>
        <authorList>
            <person name="Long Y.H."/>
            <person name="Fang T."/>
            <person name="Li X.Y."/>
        </authorList>
    </citation>
    <scope>NUCLEOTIDE SEQUENCE [LARGE SCALE GENOMIC DNA]</scope>
    <source>
        <strain evidence="3 4">B1</strain>
    </source>
</reference>
<feature type="compositionally biased region" description="Basic and acidic residues" evidence="1">
    <location>
        <begin position="1"/>
        <end position="346"/>
    </location>
</feature>
<dbReference type="Proteomes" id="UP001486888">
    <property type="component" value="Chromosome"/>
</dbReference>
<evidence type="ECO:0000313" key="4">
    <source>
        <dbReference type="Proteomes" id="UP001486888"/>
    </source>
</evidence>
<dbReference type="KEGG" id="gey:QMQ05_05335"/>
<dbReference type="EMBL" id="CP125942">
    <property type="protein sequence ID" value="XAO46947.1"/>
    <property type="molecule type" value="Genomic_DNA"/>
</dbReference>
<protein>
    <recommendedName>
        <fullName evidence="2">DM3 domain-containing protein</fullName>
    </recommendedName>
</protein>
<feature type="domain" description="DM3" evidence="2">
    <location>
        <begin position="116"/>
        <end position="219"/>
    </location>
</feature>
<keyword evidence="4" id="KW-1185">Reference proteome</keyword>
<dbReference type="AlphaFoldDB" id="A0AAU6WGJ7"/>
<evidence type="ECO:0000256" key="1">
    <source>
        <dbReference type="SAM" id="MobiDB-lite"/>
    </source>
</evidence>
<dbReference type="Gene3D" id="1.25.40.10">
    <property type="entry name" value="Tetratricopeptide repeat domain"/>
    <property type="match status" value="1"/>
</dbReference>
<accession>A0AAU6WGJ7</accession>
<name>A0AAU6WGJ7_9MICC</name>
<dbReference type="InterPro" id="IPR011990">
    <property type="entry name" value="TPR-like_helical_dom_sf"/>
</dbReference>
<proteinExistence type="predicted"/>
<organism evidence="3 4">
    <name type="scientific">Glutamicibacter ectropisis</name>
    <dbReference type="NCBI Taxonomy" id="3046593"/>
    <lineage>
        <taxon>Bacteria</taxon>
        <taxon>Bacillati</taxon>
        <taxon>Actinomycetota</taxon>
        <taxon>Actinomycetes</taxon>
        <taxon>Micrococcales</taxon>
        <taxon>Micrococcaceae</taxon>
        <taxon>Glutamicibacter</taxon>
    </lineage>
</organism>
<feature type="region of interest" description="Disordered" evidence="1">
    <location>
        <begin position="568"/>
        <end position="627"/>
    </location>
</feature>
<dbReference type="SUPFAM" id="SSF48452">
    <property type="entry name" value="TPR-like"/>
    <property type="match status" value="1"/>
</dbReference>